<keyword evidence="3" id="KW-1185">Reference proteome</keyword>
<feature type="compositionally biased region" description="Basic and acidic residues" evidence="1">
    <location>
        <begin position="116"/>
        <end position="133"/>
    </location>
</feature>
<comment type="caution">
    <text evidence="2">The sequence shown here is derived from an EMBL/GenBank/DDBJ whole genome shotgun (WGS) entry which is preliminary data.</text>
</comment>
<reference evidence="2" key="1">
    <citation type="journal article" date="2023" name="Science">
        <title>Genome structures resolve the early diversification of teleost fishes.</title>
        <authorList>
            <person name="Parey E."/>
            <person name="Louis A."/>
            <person name="Montfort J."/>
            <person name="Bouchez O."/>
            <person name="Roques C."/>
            <person name="Iampietro C."/>
            <person name="Lluch J."/>
            <person name="Castinel A."/>
            <person name="Donnadieu C."/>
            <person name="Desvignes T."/>
            <person name="Floi Bucao C."/>
            <person name="Jouanno E."/>
            <person name="Wen M."/>
            <person name="Mejri S."/>
            <person name="Dirks R."/>
            <person name="Jansen H."/>
            <person name="Henkel C."/>
            <person name="Chen W.J."/>
            <person name="Zahm M."/>
            <person name="Cabau C."/>
            <person name="Klopp C."/>
            <person name="Thompson A.W."/>
            <person name="Robinson-Rechavi M."/>
            <person name="Braasch I."/>
            <person name="Lecointre G."/>
            <person name="Bobe J."/>
            <person name="Postlethwait J.H."/>
            <person name="Berthelot C."/>
            <person name="Roest Crollius H."/>
            <person name="Guiguen Y."/>
        </authorList>
    </citation>
    <scope>NUCLEOTIDE SEQUENCE</scope>
    <source>
        <strain evidence="2">NC1722</strain>
    </source>
</reference>
<organism evidence="2 3">
    <name type="scientific">Aldrovandia affinis</name>
    <dbReference type="NCBI Taxonomy" id="143900"/>
    <lineage>
        <taxon>Eukaryota</taxon>
        <taxon>Metazoa</taxon>
        <taxon>Chordata</taxon>
        <taxon>Craniata</taxon>
        <taxon>Vertebrata</taxon>
        <taxon>Euteleostomi</taxon>
        <taxon>Actinopterygii</taxon>
        <taxon>Neopterygii</taxon>
        <taxon>Teleostei</taxon>
        <taxon>Notacanthiformes</taxon>
        <taxon>Halosauridae</taxon>
        <taxon>Aldrovandia</taxon>
    </lineage>
</organism>
<name>A0AAD7W7B2_9TELE</name>
<accession>A0AAD7W7B2</accession>
<dbReference type="EMBL" id="JAINUG010000220">
    <property type="protein sequence ID" value="KAJ8386906.1"/>
    <property type="molecule type" value="Genomic_DNA"/>
</dbReference>
<sequence length="150" mass="17131">MYKTSAEIQADKTNQNYALSPYLLYKPNRQIGGLHKMTKLVRPTNDGVAWLKAGGHGEIRARVLPPFLADGQATFCEQSFKLKRKKGRTKGIKEWPYYLALGLTDTAWQGEEDCGEHDTRKDTRKKMGGETGRRKQTRRSSSSNRQNREK</sequence>
<evidence type="ECO:0000313" key="3">
    <source>
        <dbReference type="Proteomes" id="UP001221898"/>
    </source>
</evidence>
<evidence type="ECO:0000313" key="2">
    <source>
        <dbReference type="EMBL" id="KAJ8386906.1"/>
    </source>
</evidence>
<proteinExistence type="predicted"/>
<dbReference type="Proteomes" id="UP001221898">
    <property type="component" value="Unassembled WGS sequence"/>
</dbReference>
<protein>
    <submittedName>
        <fullName evidence="2">Uncharacterized protein</fullName>
    </submittedName>
</protein>
<gene>
    <name evidence="2" type="ORF">AAFF_G00165030</name>
</gene>
<feature type="compositionally biased region" description="Low complexity" evidence="1">
    <location>
        <begin position="139"/>
        <end position="150"/>
    </location>
</feature>
<dbReference type="AlphaFoldDB" id="A0AAD7W7B2"/>
<feature type="region of interest" description="Disordered" evidence="1">
    <location>
        <begin position="110"/>
        <end position="150"/>
    </location>
</feature>
<evidence type="ECO:0000256" key="1">
    <source>
        <dbReference type="SAM" id="MobiDB-lite"/>
    </source>
</evidence>